<protein>
    <recommendedName>
        <fullName evidence="8">FO synthase</fullName>
        <ecNumber evidence="7">2.5.1.147</ecNumber>
        <ecNumber evidence="6">4.3.1.32</ecNumber>
    </recommendedName>
</protein>
<comment type="pathway">
    <text evidence="3">Cofactor biosynthesis; coenzyme F0 biosynthesis.</text>
</comment>
<comment type="similarity">
    <text evidence="5">In the N-terminal section; belongs to the radical SAM superfamily. CofG family.</text>
</comment>
<feature type="region of interest" description="Disordered" evidence="19">
    <location>
        <begin position="391"/>
        <end position="435"/>
    </location>
</feature>
<accession>A0A066YRH7</accession>
<dbReference type="GO" id="GO:0044689">
    <property type="term" value="F:7,8-didemethyl-8-hydroxy-5-deazariboflavin synthase activity"/>
    <property type="evidence" value="ECO:0007669"/>
    <property type="project" value="UniProtKB-EC"/>
</dbReference>
<dbReference type="InterPro" id="IPR034405">
    <property type="entry name" value="F420"/>
</dbReference>
<comment type="catalytic activity">
    <reaction evidence="17">
        <text>5-amino-5-(4-hydroxybenzyl)-6-(D-ribitylimino)-5,6-dihydrouracil + S-adenosyl-L-methionine = 7,8-didemethyl-8-hydroxy-5-deazariboflavin + 5'-deoxyadenosine + L-methionine + NH4(+) + H(+)</text>
        <dbReference type="Rhea" id="RHEA:55204"/>
        <dbReference type="ChEBI" id="CHEBI:15378"/>
        <dbReference type="ChEBI" id="CHEBI:17319"/>
        <dbReference type="ChEBI" id="CHEBI:28938"/>
        <dbReference type="ChEBI" id="CHEBI:57844"/>
        <dbReference type="ChEBI" id="CHEBI:59789"/>
        <dbReference type="ChEBI" id="CHEBI:59904"/>
        <dbReference type="ChEBI" id="CHEBI:85936"/>
        <dbReference type="EC" id="4.3.1.32"/>
    </reaction>
</comment>
<dbReference type="HAMAP" id="MF_01612">
    <property type="entry name" value="FO_synth_sub2"/>
    <property type="match status" value="1"/>
</dbReference>
<dbReference type="CDD" id="cd01335">
    <property type="entry name" value="Radical_SAM"/>
    <property type="match status" value="2"/>
</dbReference>
<evidence type="ECO:0000256" key="16">
    <source>
        <dbReference type="ARBA" id="ARBA00048468"/>
    </source>
</evidence>
<evidence type="ECO:0000256" key="15">
    <source>
        <dbReference type="ARBA" id="ARBA00023239"/>
    </source>
</evidence>
<dbReference type="PANTHER" id="PTHR43076:SF1">
    <property type="entry name" value="LIPOYL SYNTHASE 2"/>
    <property type="match status" value="1"/>
</dbReference>
<dbReference type="FunFam" id="3.20.20.70:FF:000134">
    <property type="entry name" value="7,8-didemethyl-8-hydroxy-5-deazariboflavin synthase"/>
    <property type="match status" value="1"/>
</dbReference>
<sequence length="1250" mass="135448">MRRALRRARDGVALDAAEAAVLLQARGADLEQLCATAARIRDAGLEQAGRPGVITYSRKVFVPLTRLCRDRCHYCTFVTVPGKLRKDGHGLYLSPDEVLEIARRGAELGCKEALFTLGDRPEDRWPEAREWLDAHGYDDTLAYVRAMAVRVLEETGLLPHLNPGVLSWTDFQRLKPVAPSMGMMLETTATRLWSEAGGPHHGSPDKEPAVRLRVLEDAGRSAVPFTTGVLIGIGETYLERAESLLAIRKVARAYQGVQEVIVQNFRAKPDTAMRAMPDAELSDLAAAVAVARLVLGPAARIQAPPNLVDAEFALLIGAGIDDWGGISPLTPDHVNPERPWPHIEDLAERTAEAGFALRERLTVYPEYLKRGEPWLDPRLLPHVRALADPATGLAVEGRRPTGLPWQEPEEPMTGGGRTDLFRTVDTEGRTGDRRSDFDEVYGDWDALRERVAVPAPRRLDAEVRAALSTAADDPTKLTDDQALALFQADGDALDALTRIADELRRDTVGEEVTYCVTRNINFTNVCYTGCRFCAFAQRRTDADAYTLSLDQVAERAEQAWQVGATEVCMQGGIHPDLPGTAYFDIARAVKERVPGIHVHAFSPMEVVNGATRTGLSIRDWLARAKEAGLDSIPGTAAEILDDEVRWVLTKGKLPAATWVEVVTAAHELGLRSSSTMMYGHVDTPKHWLGHLRLLAELQQRTGGFTEFVTLPFVHTNAPVYLAGIARPGPTARDNRAVTAMARLLLHPHIPNIQTSWVKLGAEGAAEMLRSGANDLGGTLMEETISRMAGSSWGSYKSVRDLEAIAALAGRPPGSAPPPTARCPRNAAPPPSPRTATCPGCSPCWSDARPGGGWMDVRWSRRIRPALRIQCVCCPTPPTERPPPVMPLWSRAQQQDFRSRVRGCLLGGAIGDALGAGIEFEQLEQIRAAHGEAGVTGYVPAYGRRGTVTDDTQLSMFTVDGLIRAHISRDTGAWHPPSDVHRAYLRWYATQQDWGPDERRKDLGWLGREEWLYERRAPGNACLTGLAGTGAGPLPTVEEPRNPNSKGCGTVMRAAPFGLLTAWEPALVFQLAVECSVLTHGHPTGYLSAGAFAVIVHAVARGGTLEEGVHLALALLSERPGHEETTAALRAALDAVRAGVPSAERVEELGEGWTAEESLAIGLYCALVAEDVRSGLLLAVNHSGDSDSTGSICGNLLGALHGETALPPELLAELEGRGAILELADDLVLELLHGPELHGTEGWNTRYPVGV</sequence>
<evidence type="ECO:0000256" key="13">
    <source>
        <dbReference type="ARBA" id="ARBA00023004"/>
    </source>
</evidence>
<keyword evidence="11" id="KW-0949">S-adenosyl-L-methionine</keyword>
<dbReference type="UniPathway" id="UPA00072"/>
<feature type="binding site" evidence="18">
    <location>
        <position position="1186"/>
    </location>
    <ligand>
        <name>Mg(2+)</name>
        <dbReference type="ChEBI" id="CHEBI:18420"/>
        <label>1</label>
    </ligand>
</feature>
<dbReference type="GO" id="GO:0051539">
    <property type="term" value="F:4 iron, 4 sulfur cluster binding"/>
    <property type="evidence" value="ECO:0007669"/>
    <property type="project" value="UniProtKB-KW"/>
</dbReference>
<dbReference type="NCBIfam" id="TIGR00423">
    <property type="entry name" value="CofH family radical SAM protein"/>
    <property type="match status" value="1"/>
</dbReference>
<evidence type="ECO:0000256" key="4">
    <source>
        <dbReference type="ARBA" id="ARBA00010051"/>
    </source>
</evidence>
<keyword evidence="9" id="KW-0004">4Fe-4S</keyword>
<evidence type="ECO:0000313" key="22">
    <source>
        <dbReference type="Proteomes" id="UP000027178"/>
    </source>
</evidence>
<comment type="cofactor">
    <cofactor evidence="18">
        <name>Mg(2+)</name>
        <dbReference type="ChEBI" id="CHEBI:18420"/>
    </cofactor>
    <text evidence="18">Binds 2 magnesium ions per subunit.</text>
</comment>
<dbReference type="NCBIfam" id="TIGR03551">
    <property type="entry name" value="F420_cofH"/>
    <property type="match status" value="1"/>
</dbReference>
<evidence type="ECO:0000256" key="10">
    <source>
        <dbReference type="ARBA" id="ARBA00022679"/>
    </source>
</evidence>
<dbReference type="InterPro" id="IPR006638">
    <property type="entry name" value="Elp3/MiaA/NifB-like_rSAM"/>
</dbReference>
<dbReference type="InterPro" id="IPR020050">
    <property type="entry name" value="FO_synthase_su2"/>
</dbReference>
<dbReference type="SFLD" id="SFLDF00294">
    <property type="entry name" value="7_8-didemethyl-8-hydroxy-5-dea"/>
    <property type="match status" value="1"/>
</dbReference>
<evidence type="ECO:0000256" key="2">
    <source>
        <dbReference type="ARBA" id="ARBA00003692"/>
    </source>
</evidence>
<dbReference type="SFLD" id="SFLDG01388">
    <property type="entry name" value="7_8-didemethyl-8-hydroxy-5-dea"/>
    <property type="match status" value="2"/>
</dbReference>
<dbReference type="PANTHER" id="PTHR43076">
    <property type="entry name" value="FO SYNTHASE (COFH)"/>
    <property type="match status" value="1"/>
</dbReference>
<dbReference type="NCBIfam" id="NF006687">
    <property type="entry name" value="PRK09234.1"/>
    <property type="match status" value="1"/>
</dbReference>
<dbReference type="Pfam" id="PF03747">
    <property type="entry name" value="ADP_ribosyl_GH"/>
    <property type="match status" value="1"/>
</dbReference>
<dbReference type="PATRIC" id="fig|1348663.4.peg.4322"/>
<comment type="catalytic activity">
    <reaction evidence="16">
        <text>5-amino-6-(D-ribitylamino)uracil + L-tyrosine + S-adenosyl-L-methionine = 5-amino-5-(4-hydroxybenzyl)-6-(D-ribitylimino)-5,6-dihydrouracil + 2-iminoacetate + 5'-deoxyadenosine + L-methionine + H(+)</text>
        <dbReference type="Rhea" id="RHEA:55200"/>
        <dbReference type="ChEBI" id="CHEBI:15378"/>
        <dbReference type="ChEBI" id="CHEBI:15934"/>
        <dbReference type="ChEBI" id="CHEBI:17319"/>
        <dbReference type="ChEBI" id="CHEBI:57844"/>
        <dbReference type="ChEBI" id="CHEBI:58315"/>
        <dbReference type="ChEBI" id="CHEBI:59789"/>
        <dbReference type="ChEBI" id="CHEBI:77846"/>
        <dbReference type="ChEBI" id="CHEBI:85936"/>
        <dbReference type="EC" id="2.5.1.147"/>
    </reaction>
</comment>
<evidence type="ECO:0000259" key="20">
    <source>
        <dbReference type="PROSITE" id="PS51918"/>
    </source>
</evidence>
<dbReference type="InterPro" id="IPR036705">
    <property type="entry name" value="Ribosyl_crysJ1_sf"/>
</dbReference>
<keyword evidence="12 18" id="KW-0479">Metal-binding</keyword>
<evidence type="ECO:0000256" key="18">
    <source>
        <dbReference type="PIRSR" id="PIRSR605502-1"/>
    </source>
</evidence>
<dbReference type="SFLD" id="SFLDG01064">
    <property type="entry name" value="F420__menaquinone_cofactor_bio"/>
    <property type="match status" value="2"/>
</dbReference>
<keyword evidence="10" id="KW-0808">Transferase</keyword>
<feature type="binding site" evidence="18">
    <location>
        <position position="1187"/>
    </location>
    <ligand>
        <name>Mg(2+)</name>
        <dbReference type="ChEBI" id="CHEBI:18420"/>
        <label>1</label>
    </ligand>
</feature>
<dbReference type="Pfam" id="PF04055">
    <property type="entry name" value="Radical_SAM"/>
    <property type="match status" value="2"/>
</dbReference>
<dbReference type="eggNOG" id="COG1060">
    <property type="taxonomic scope" value="Bacteria"/>
</dbReference>
<evidence type="ECO:0000256" key="7">
    <source>
        <dbReference type="ARBA" id="ARBA00012289"/>
    </source>
</evidence>
<dbReference type="NCBIfam" id="NF004884">
    <property type="entry name" value="PRK06245.1"/>
    <property type="match status" value="1"/>
</dbReference>
<dbReference type="SFLD" id="SFLDG01389">
    <property type="entry name" value="menaquinone_synthsis_involved"/>
    <property type="match status" value="1"/>
</dbReference>
<comment type="cofactor">
    <cofactor evidence="1">
        <name>[4Fe-4S] cluster</name>
        <dbReference type="ChEBI" id="CHEBI:49883"/>
    </cofactor>
</comment>
<dbReference type="InterPro" id="IPR005502">
    <property type="entry name" value="Ribosyl_crysJ1"/>
</dbReference>
<gene>
    <name evidence="21" type="ORF">KCH_44810</name>
</gene>
<dbReference type="GO" id="GO:0046872">
    <property type="term" value="F:metal ion binding"/>
    <property type="evidence" value="ECO:0007669"/>
    <property type="project" value="UniProtKB-KW"/>
</dbReference>
<evidence type="ECO:0000313" key="21">
    <source>
        <dbReference type="EMBL" id="KDN83832.1"/>
    </source>
</evidence>
<keyword evidence="13" id="KW-0408">Iron</keyword>
<dbReference type="eggNOG" id="COG1397">
    <property type="taxonomic scope" value="Bacteria"/>
</dbReference>
<feature type="compositionally biased region" description="Pro residues" evidence="19">
    <location>
        <begin position="813"/>
        <end position="832"/>
    </location>
</feature>
<evidence type="ECO:0000256" key="17">
    <source>
        <dbReference type="ARBA" id="ARBA00048974"/>
    </source>
</evidence>
<keyword evidence="14" id="KW-0411">Iron-sulfur</keyword>
<dbReference type="GO" id="GO:0141093">
    <property type="term" value="F:5-amino-6-(D-ribitylamino)uracil--L-tyrosine 4-hydroxyphenyl transferase activity"/>
    <property type="evidence" value="ECO:0007669"/>
    <property type="project" value="UniProtKB-EC"/>
</dbReference>
<dbReference type="SUPFAM" id="SSF102114">
    <property type="entry name" value="Radical SAM enzymes"/>
    <property type="match status" value="2"/>
</dbReference>
<dbReference type="EC" id="4.3.1.32" evidence="6"/>
<dbReference type="EC" id="2.5.1.147" evidence="7"/>
<feature type="binding site" evidence="18">
    <location>
        <position position="1184"/>
    </location>
    <ligand>
        <name>Mg(2+)</name>
        <dbReference type="ChEBI" id="CHEBI:18420"/>
        <label>1</label>
    </ligand>
</feature>
<dbReference type="AlphaFoldDB" id="A0A066YRH7"/>
<feature type="binding site" evidence="18">
    <location>
        <position position="948"/>
    </location>
    <ligand>
        <name>Mg(2+)</name>
        <dbReference type="ChEBI" id="CHEBI:18420"/>
        <label>1</label>
    </ligand>
</feature>
<dbReference type="InterPro" id="IPR045567">
    <property type="entry name" value="CofH/MnqC-like_C"/>
</dbReference>
<dbReference type="SMART" id="SM00729">
    <property type="entry name" value="Elp3"/>
    <property type="match status" value="2"/>
</dbReference>
<evidence type="ECO:0000256" key="8">
    <source>
        <dbReference type="ARBA" id="ARBA00022220"/>
    </source>
</evidence>
<dbReference type="InterPro" id="IPR058240">
    <property type="entry name" value="rSAM_sf"/>
</dbReference>
<dbReference type="SFLD" id="SFLDS00029">
    <property type="entry name" value="Radical_SAM"/>
    <property type="match status" value="2"/>
</dbReference>
<organism evidence="21 22">
    <name type="scientific">Kitasatospora cheerisanensis KCTC 2395</name>
    <dbReference type="NCBI Taxonomy" id="1348663"/>
    <lineage>
        <taxon>Bacteria</taxon>
        <taxon>Bacillati</taxon>
        <taxon>Actinomycetota</taxon>
        <taxon>Actinomycetes</taxon>
        <taxon>Kitasatosporales</taxon>
        <taxon>Streptomycetaceae</taxon>
        <taxon>Kitasatospora</taxon>
    </lineage>
</organism>
<dbReference type="SFLD" id="SFLDF00293">
    <property type="entry name" value="((2_3_4_5-tetrahydroxypentyl)a"/>
    <property type="match status" value="1"/>
</dbReference>
<keyword evidence="18" id="KW-0460">Magnesium</keyword>
<evidence type="ECO:0000256" key="12">
    <source>
        <dbReference type="ARBA" id="ARBA00022723"/>
    </source>
</evidence>
<evidence type="ECO:0000256" key="14">
    <source>
        <dbReference type="ARBA" id="ARBA00023014"/>
    </source>
</evidence>
<dbReference type="InterPro" id="IPR007197">
    <property type="entry name" value="rSAM"/>
</dbReference>
<evidence type="ECO:0000256" key="11">
    <source>
        <dbReference type="ARBA" id="ARBA00022691"/>
    </source>
</evidence>
<dbReference type="Gene3D" id="3.20.20.70">
    <property type="entry name" value="Aldolase class I"/>
    <property type="match status" value="2"/>
</dbReference>
<proteinExistence type="inferred from homology"/>
<dbReference type="Proteomes" id="UP000027178">
    <property type="component" value="Unassembled WGS sequence"/>
</dbReference>
<dbReference type="InterPro" id="IPR019940">
    <property type="entry name" value="CofH_family"/>
</dbReference>
<dbReference type="EMBL" id="JNBY01000094">
    <property type="protein sequence ID" value="KDN83832.1"/>
    <property type="molecule type" value="Genomic_DNA"/>
</dbReference>
<dbReference type="NCBIfam" id="TIGR03550">
    <property type="entry name" value="F420_cofG"/>
    <property type="match status" value="1"/>
</dbReference>
<evidence type="ECO:0000256" key="9">
    <source>
        <dbReference type="ARBA" id="ARBA00022485"/>
    </source>
</evidence>
<reference evidence="21 22" key="1">
    <citation type="submission" date="2014-05" db="EMBL/GenBank/DDBJ databases">
        <title>Draft Genome Sequence of Kitasatospora cheerisanensis KCTC 2395.</title>
        <authorList>
            <person name="Nam D.H."/>
        </authorList>
    </citation>
    <scope>NUCLEOTIDE SEQUENCE [LARGE SCALE GENOMIC DNA]</scope>
    <source>
        <strain evidence="21 22">KCTC 2395</strain>
    </source>
</reference>
<feature type="region of interest" description="Disordered" evidence="19">
    <location>
        <begin position="811"/>
        <end position="837"/>
    </location>
</feature>
<dbReference type="Pfam" id="PF19288">
    <property type="entry name" value="CofH_C"/>
    <property type="match status" value="1"/>
</dbReference>
<evidence type="ECO:0000256" key="19">
    <source>
        <dbReference type="SAM" id="MobiDB-lite"/>
    </source>
</evidence>
<evidence type="ECO:0000256" key="3">
    <source>
        <dbReference type="ARBA" id="ARBA00004712"/>
    </source>
</evidence>
<dbReference type="HAMAP" id="MF_01611">
    <property type="entry name" value="FO_synth_sub1"/>
    <property type="match status" value="1"/>
</dbReference>
<name>A0A066YRH7_9ACTN</name>
<evidence type="ECO:0000256" key="5">
    <source>
        <dbReference type="ARBA" id="ARBA00010826"/>
    </source>
</evidence>
<feature type="binding site" evidence="18">
    <location>
        <position position="949"/>
    </location>
    <ligand>
        <name>Mg(2+)</name>
        <dbReference type="ChEBI" id="CHEBI:18420"/>
        <label>1</label>
    </ligand>
</feature>
<feature type="compositionally biased region" description="Basic and acidic residues" evidence="19">
    <location>
        <begin position="419"/>
        <end position="435"/>
    </location>
</feature>
<keyword evidence="22" id="KW-1185">Reference proteome</keyword>
<feature type="domain" description="Radical SAM core" evidence="20">
    <location>
        <begin position="512"/>
        <end position="747"/>
    </location>
</feature>
<dbReference type="HOGENOM" id="CLU_265805_0_0_11"/>
<comment type="caution">
    <text evidence="21">The sequence shown here is derived from an EMBL/GenBank/DDBJ whole genome shotgun (WGS) entry which is preliminary data.</text>
</comment>
<dbReference type="PROSITE" id="PS51918">
    <property type="entry name" value="RADICAL_SAM"/>
    <property type="match status" value="2"/>
</dbReference>
<feature type="domain" description="Radical SAM core" evidence="20">
    <location>
        <begin position="54"/>
        <end position="304"/>
    </location>
</feature>
<dbReference type="SUPFAM" id="SSF101478">
    <property type="entry name" value="ADP-ribosylglycohydrolase"/>
    <property type="match status" value="1"/>
</dbReference>
<dbReference type="Gene3D" id="1.10.4080.10">
    <property type="entry name" value="ADP-ribosylation/Crystallin J1"/>
    <property type="match status" value="1"/>
</dbReference>
<dbReference type="InterPro" id="IPR013785">
    <property type="entry name" value="Aldolase_TIM"/>
</dbReference>
<evidence type="ECO:0000256" key="1">
    <source>
        <dbReference type="ARBA" id="ARBA00001966"/>
    </source>
</evidence>
<feature type="binding site" evidence="18">
    <location>
        <position position="950"/>
    </location>
    <ligand>
        <name>Mg(2+)</name>
        <dbReference type="ChEBI" id="CHEBI:18420"/>
        <label>1</label>
    </ligand>
</feature>
<keyword evidence="15" id="KW-0456">Lyase</keyword>
<comment type="similarity">
    <text evidence="4">In the C-terminal section; belongs to the radical SAM superfamily. CofH family.</text>
</comment>
<comment type="function">
    <text evidence="2">Catalyzes the radical-mediated synthesis of 7,8-didemethyl-8-hydroxy-5-deazariboflavin (FO) from 5-amino-6-(D-ribitylamino)uracil and L-tyrosine.</text>
</comment>
<evidence type="ECO:0000256" key="6">
    <source>
        <dbReference type="ARBA" id="ARBA00012126"/>
    </source>
</evidence>
<dbReference type="InterPro" id="IPR019939">
    <property type="entry name" value="CofG_family"/>
</dbReference>